<keyword evidence="1" id="KW-1133">Transmembrane helix</keyword>
<keyword evidence="1" id="KW-0472">Membrane</keyword>
<sequence length="112" mass="11667">MTDPTPLAKAEAAVREATVDTAAVQVALAAVELAKLASAQPQHQGCQHTPQQQFDARKWLTIGGLAIVGGCVACALALAFALASIAIAIGATCATGCFIVLRSMWRDYIKTR</sequence>
<protein>
    <recommendedName>
        <fullName evidence="4">Transmembrane protein</fullName>
    </recommendedName>
</protein>
<dbReference type="Proteomes" id="UP000442707">
    <property type="component" value="Unassembled WGS sequence"/>
</dbReference>
<proteinExistence type="predicted"/>
<dbReference type="EMBL" id="VZRB01000003">
    <property type="protein sequence ID" value="KAB1149222.1"/>
    <property type="molecule type" value="Genomic_DNA"/>
</dbReference>
<comment type="caution">
    <text evidence="2">The sequence shown here is derived from an EMBL/GenBank/DDBJ whole genome shotgun (WGS) entry which is preliminary data.</text>
</comment>
<evidence type="ECO:0000256" key="1">
    <source>
        <dbReference type="SAM" id="Phobius"/>
    </source>
</evidence>
<organism evidence="2 3">
    <name type="scientific">Streptomyces luteolifulvus</name>
    <dbReference type="NCBI Taxonomy" id="2615112"/>
    <lineage>
        <taxon>Bacteria</taxon>
        <taxon>Bacillati</taxon>
        <taxon>Actinomycetota</taxon>
        <taxon>Actinomycetes</taxon>
        <taxon>Kitasatosporales</taxon>
        <taxon>Streptomycetaceae</taxon>
        <taxon>Streptomyces</taxon>
    </lineage>
</organism>
<feature type="transmembrane region" description="Helical" evidence="1">
    <location>
        <begin position="85"/>
        <end position="105"/>
    </location>
</feature>
<keyword evidence="1" id="KW-0812">Transmembrane</keyword>
<keyword evidence="3" id="KW-1185">Reference proteome</keyword>
<evidence type="ECO:0000313" key="2">
    <source>
        <dbReference type="EMBL" id="KAB1149222.1"/>
    </source>
</evidence>
<dbReference type="AlphaFoldDB" id="A0A6H9V651"/>
<name>A0A6H9V651_9ACTN</name>
<accession>A0A6H9V651</accession>
<evidence type="ECO:0000313" key="3">
    <source>
        <dbReference type="Proteomes" id="UP000442707"/>
    </source>
</evidence>
<evidence type="ECO:0008006" key="4">
    <source>
        <dbReference type="Google" id="ProtNLM"/>
    </source>
</evidence>
<reference evidence="2 3" key="1">
    <citation type="submission" date="2019-09" db="EMBL/GenBank/DDBJ databases">
        <title>Screening of Novel Bioactive Compounds from Soil-Associated.</title>
        <authorList>
            <person name="Zhao S."/>
        </authorList>
    </citation>
    <scope>NUCLEOTIDE SEQUENCE [LARGE SCALE GENOMIC DNA]</scope>
    <source>
        <strain evidence="2 3">HIT-DPA4</strain>
    </source>
</reference>
<feature type="transmembrane region" description="Helical" evidence="1">
    <location>
        <begin position="59"/>
        <end position="79"/>
    </location>
</feature>
<gene>
    <name evidence="2" type="ORF">F7R91_05545</name>
</gene>
<dbReference type="RefSeq" id="WP_150945072.1">
    <property type="nucleotide sequence ID" value="NZ_VZRB01000003.1"/>
</dbReference>